<gene>
    <name evidence="3" type="ORF">FQA47_003424</name>
</gene>
<evidence type="ECO:0000256" key="1">
    <source>
        <dbReference type="ARBA" id="ARBA00009670"/>
    </source>
</evidence>
<evidence type="ECO:0000313" key="4">
    <source>
        <dbReference type="Proteomes" id="UP000646548"/>
    </source>
</evidence>
<evidence type="ECO:0000313" key="3">
    <source>
        <dbReference type="EMBL" id="KAF6722199.1"/>
    </source>
</evidence>
<dbReference type="SUPFAM" id="SSF56112">
    <property type="entry name" value="Protein kinase-like (PK-like)"/>
    <property type="match status" value="1"/>
</dbReference>
<proteinExistence type="inferred from homology"/>
<accession>A0A834C6I2</accession>
<dbReference type="PANTHER" id="PTHR43173:SF28">
    <property type="entry name" value="AARF DOMAIN CONTAINING KINASE 5"/>
    <property type="match status" value="1"/>
</dbReference>
<dbReference type="CDD" id="cd13969">
    <property type="entry name" value="ADCK1-like"/>
    <property type="match status" value="1"/>
</dbReference>
<keyword evidence="3" id="KW-0418">Kinase</keyword>
<dbReference type="AlphaFoldDB" id="A0A834C6I2"/>
<feature type="domain" description="ABC1 atypical kinase-like" evidence="2">
    <location>
        <begin position="201"/>
        <end position="446"/>
    </location>
</feature>
<dbReference type="EMBL" id="WKFB01000467">
    <property type="protein sequence ID" value="KAF6722199.1"/>
    <property type="molecule type" value="Genomic_DNA"/>
</dbReference>
<dbReference type="InterPro" id="IPR004147">
    <property type="entry name" value="ABC1_dom"/>
</dbReference>
<sequence length="610" mass="69580">MLGASGGGGADSGLLRADRGFWSSSTAQSSYYLKENDGGGLGSDEVMSAPHGSVEKTSASGTMAPNIQIVLLSQGEQAQRDAVEERGGSLCGRRLCPAKVEVSDELIEPFPFVKLLISDWSLSVGFFISVDYWWTTNVELRGVEENSPIYLSKMSACHQRAAECMVEGAIRNGGIYVKLGQGLCSFNHLLPPEYIRSLQVLEDQALNRRYKEVDALFQEDFNKTPEQLFKTFDHKPLAAASLAQVHKAELWDGTPVAVKVQYIDLRDRFDGDIRTLEILLDIIKLMHPSFGFRWVLKDLKETLAQELDFENEARNSERCAEELKHFHFVVVPKVFWQYTSKRVLTAEFCNGCKINNVEEIKKQGISLKDTADKLIRTFAEQIFYTGFIHADPHPGNVLVRRGPDKKAELVLLDHGLYEYLQERDRESLCKLWRAIVLRNEAAMKKHSHALGVSEYFLFCEMLLQRPINMHQLGLSNILNREETAYMRHMAINRFDSIMQVLKSMPRPMLLVFRNINTVRSINITLGAPVDRYFVMAKSAVRGWGRIQAEKLGVLPRLWVFHWWRTTWESLKFEVALRKEMVTMSLTRALLRLLEVLGFTRLDAEVYEFLT</sequence>
<protein>
    <submittedName>
        <fullName evidence="3">Putative aarF domain-containing protein kinase 5</fullName>
    </submittedName>
</protein>
<name>A0A834C6I2_ORYME</name>
<dbReference type="InterPro" id="IPR045307">
    <property type="entry name" value="ADCK1_dom"/>
</dbReference>
<dbReference type="PANTHER" id="PTHR43173">
    <property type="entry name" value="ABC1 FAMILY PROTEIN"/>
    <property type="match status" value="1"/>
</dbReference>
<organism evidence="3 4">
    <name type="scientific">Oryzias melastigma</name>
    <name type="common">Marine medaka</name>
    <dbReference type="NCBI Taxonomy" id="30732"/>
    <lineage>
        <taxon>Eukaryota</taxon>
        <taxon>Metazoa</taxon>
        <taxon>Chordata</taxon>
        <taxon>Craniata</taxon>
        <taxon>Vertebrata</taxon>
        <taxon>Euteleostomi</taxon>
        <taxon>Actinopterygii</taxon>
        <taxon>Neopterygii</taxon>
        <taxon>Teleostei</taxon>
        <taxon>Neoteleostei</taxon>
        <taxon>Acanthomorphata</taxon>
        <taxon>Ovalentaria</taxon>
        <taxon>Atherinomorphae</taxon>
        <taxon>Beloniformes</taxon>
        <taxon>Adrianichthyidae</taxon>
        <taxon>Oryziinae</taxon>
        <taxon>Oryzias</taxon>
    </lineage>
</organism>
<dbReference type="GO" id="GO:0016301">
    <property type="term" value="F:kinase activity"/>
    <property type="evidence" value="ECO:0007669"/>
    <property type="project" value="UniProtKB-KW"/>
</dbReference>
<dbReference type="Proteomes" id="UP000646548">
    <property type="component" value="Unassembled WGS sequence"/>
</dbReference>
<comment type="similarity">
    <text evidence="1">Belongs to the protein kinase superfamily. ADCK protein kinase family.</text>
</comment>
<keyword evidence="3" id="KW-0808">Transferase</keyword>
<dbReference type="InterPro" id="IPR051130">
    <property type="entry name" value="Mito_struct-func_regulator"/>
</dbReference>
<dbReference type="InterPro" id="IPR011009">
    <property type="entry name" value="Kinase-like_dom_sf"/>
</dbReference>
<dbReference type="Pfam" id="PF03109">
    <property type="entry name" value="ABC1"/>
    <property type="match status" value="1"/>
</dbReference>
<comment type="caution">
    <text evidence="3">The sequence shown here is derived from an EMBL/GenBank/DDBJ whole genome shotgun (WGS) entry which is preliminary data.</text>
</comment>
<reference evidence="3" key="1">
    <citation type="journal article" name="BMC Genomics">
        <title>Long-read sequencing and de novo genome assembly of marine medaka (Oryzias melastigma).</title>
        <authorList>
            <person name="Liang P."/>
            <person name="Saqib H.S.A."/>
            <person name="Ni X."/>
            <person name="Shen Y."/>
        </authorList>
    </citation>
    <scope>NUCLEOTIDE SEQUENCE</scope>
    <source>
        <strain evidence="3">Bigg-433</strain>
    </source>
</reference>
<evidence type="ECO:0000259" key="2">
    <source>
        <dbReference type="Pfam" id="PF03109"/>
    </source>
</evidence>